<protein>
    <submittedName>
        <fullName evidence="2">Uncharacterized protein</fullName>
    </submittedName>
</protein>
<evidence type="ECO:0000313" key="2">
    <source>
        <dbReference type="EMBL" id="OFC60753.1"/>
    </source>
</evidence>
<reference evidence="3 4" key="1">
    <citation type="submission" date="2016-06" db="EMBL/GenBank/DDBJ databases">
        <title>Gene turnover analysis identifies the evolutionary adaptation of the extremophile Acidithiobacillus caldus.</title>
        <authorList>
            <person name="Zhang X."/>
        </authorList>
    </citation>
    <scope>NUCLEOTIDE SEQUENCE [LARGE SCALE GENOMIC DNA]</scope>
    <source>
        <strain evidence="1 3">DX</strain>
        <strain evidence="2 4">S1</strain>
    </source>
</reference>
<dbReference type="Proteomes" id="UP000175707">
    <property type="component" value="Unassembled WGS sequence"/>
</dbReference>
<gene>
    <name evidence="1" type="ORF">BAE27_12285</name>
    <name evidence="2" type="ORF">BAE30_07320</name>
</gene>
<sequence>MRPARPPFLIRPVLLLAVLGGAFVAGAAWAEGTLMSANKTPAASSADTYPPSRVCGAGALTLWECRLPRQRVALCLAAKGQGAERLQVLRADKAGRMELLAAGGGGTKLRYEMSPNGDASLEFLRDGRQILLIDPLRGPSILEQEMHGKVQRSECRNPNQTLSLNHTVALLRALGITASP</sequence>
<dbReference type="EMBL" id="LZYE01000346">
    <property type="protein sequence ID" value="OFC30073.1"/>
    <property type="molecule type" value="Genomic_DNA"/>
</dbReference>
<dbReference type="EMBL" id="LZYH01000492">
    <property type="protein sequence ID" value="OFC60753.1"/>
    <property type="molecule type" value="Genomic_DNA"/>
</dbReference>
<evidence type="ECO:0000313" key="1">
    <source>
        <dbReference type="EMBL" id="OFC30073.1"/>
    </source>
</evidence>
<evidence type="ECO:0000313" key="3">
    <source>
        <dbReference type="Proteomes" id="UP000175616"/>
    </source>
</evidence>
<dbReference type="AlphaFoldDB" id="A0A1E7YW68"/>
<dbReference type="Proteomes" id="UP000175616">
    <property type="component" value="Unassembled WGS sequence"/>
</dbReference>
<organism evidence="2 4">
    <name type="scientific">Acidithiobacillus caldus</name>
    <dbReference type="NCBI Taxonomy" id="33059"/>
    <lineage>
        <taxon>Bacteria</taxon>
        <taxon>Pseudomonadati</taxon>
        <taxon>Pseudomonadota</taxon>
        <taxon>Acidithiobacillia</taxon>
        <taxon>Acidithiobacillales</taxon>
        <taxon>Acidithiobacillaceae</taxon>
        <taxon>Acidithiobacillus</taxon>
    </lineage>
</organism>
<name>A0A1E7YW68_9PROT</name>
<comment type="caution">
    <text evidence="2">The sequence shown here is derived from an EMBL/GenBank/DDBJ whole genome shotgun (WGS) entry which is preliminary data.</text>
</comment>
<accession>A0A1E7YW68</accession>
<proteinExistence type="predicted"/>
<evidence type="ECO:0000313" key="4">
    <source>
        <dbReference type="Proteomes" id="UP000175707"/>
    </source>
</evidence>